<dbReference type="Pfam" id="PF00588">
    <property type="entry name" value="SpoU_methylase"/>
    <property type="match status" value="1"/>
</dbReference>
<dbReference type="PANTHER" id="PTHR46429">
    <property type="entry name" value="23S RRNA (GUANOSINE-2'-O-)-METHYLTRANSFERASE RLMB"/>
    <property type="match status" value="1"/>
</dbReference>
<dbReference type="InterPro" id="IPR029026">
    <property type="entry name" value="tRNA_m1G_MTases_N"/>
</dbReference>
<dbReference type="GO" id="GO:0032259">
    <property type="term" value="P:methylation"/>
    <property type="evidence" value="ECO:0007669"/>
    <property type="project" value="UniProtKB-KW"/>
</dbReference>
<feature type="domain" description="RNA 2-O ribose methyltransferase substrate binding" evidence="3">
    <location>
        <begin position="8"/>
        <end position="84"/>
    </location>
</feature>
<dbReference type="SMART" id="SM00967">
    <property type="entry name" value="SpoU_sub_bind"/>
    <property type="match status" value="1"/>
</dbReference>
<dbReference type="InterPro" id="IPR029028">
    <property type="entry name" value="Alpha/beta_knot_MTases"/>
</dbReference>
<dbReference type="GO" id="GO:0008173">
    <property type="term" value="F:RNA methyltransferase activity"/>
    <property type="evidence" value="ECO:0007669"/>
    <property type="project" value="InterPro"/>
</dbReference>
<dbReference type="Proteomes" id="UP000034302">
    <property type="component" value="Unassembled WGS sequence"/>
</dbReference>
<protein>
    <recommendedName>
        <fullName evidence="3">RNA 2-O ribose methyltransferase substrate binding domain-containing protein</fullName>
    </recommendedName>
</protein>
<evidence type="ECO:0000313" key="5">
    <source>
        <dbReference type="Proteomes" id="UP000034302"/>
    </source>
</evidence>
<accession>A0A0F9ZHA8</accession>
<reference evidence="4 5" key="1">
    <citation type="journal article" date="2015" name="Nature">
        <title>rRNA introns, odd ribosomes, and small enigmatic genomes across a large radiation of phyla.</title>
        <authorList>
            <person name="Brown C.T."/>
            <person name="Hug L.A."/>
            <person name="Thomas B.C."/>
            <person name="Sharon I."/>
            <person name="Castelle C.J."/>
            <person name="Singh A."/>
            <person name="Wilkins M.J."/>
            <person name="Williams K.H."/>
            <person name="Banfield J.F."/>
        </authorList>
    </citation>
    <scope>NUCLEOTIDE SEQUENCE [LARGE SCALE GENOMIC DNA]</scope>
</reference>
<evidence type="ECO:0000256" key="2">
    <source>
        <dbReference type="ARBA" id="ARBA00022679"/>
    </source>
</evidence>
<sequence>MSKKRFIQIESKNALLELLKEGRDFDRIYLASAAYRDDKTKDIVLLAGERKIPVIRVPRKTLTRRLRTSNSESVVGMMLSTNNWSLDELLESIYKDKKMPFFLILDDIKYIQNVAAIMRTAFAVGVNGIITVPQSTSLVNDETIRISMGAAERIPIVEMSLFSAVKELKKNAIKIFGVHMEGNNYFDTDLTGPCAFVLGAEDVGVSTGMLERVDERISIPMREGIGSLNVSVSAAVLMYEKLRQEVS</sequence>
<proteinExistence type="predicted"/>
<name>A0A0F9ZHA8_9BACT</name>
<comment type="caution">
    <text evidence="4">The sequence shown here is derived from an EMBL/GenBank/DDBJ whole genome shotgun (WGS) entry which is preliminary data.</text>
</comment>
<dbReference type="Gene3D" id="3.40.1280.10">
    <property type="match status" value="1"/>
</dbReference>
<dbReference type="CDD" id="cd18095">
    <property type="entry name" value="SpoU-like_rRNA-MTase"/>
    <property type="match status" value="1"/>
</dbReference>
<dbReference type="Gene3D" id="3.30.1330.30">
    <property type="match status" value="1"/>
</dbReference>
<dbReference type="SUPFAM" id="SSF75217">
    <property type="entry name" value="alpha/beta knot"/>
    <property type="match status" value="1"/>
</dbReference>
<dbReference type="EMBL" id="LBOV01000016">
    <property type="protein sequence ID" value="KKP43459.1"/>
    <property type="molecule type" value="Genomic_DNA"/>
</dbReference>
<dbReference type="AlphaFoldDB" id="A0A0F9ZHA8"/>
<dbReference type="InterPro" id="IPR001537">
    <property type="entry name" value="SpoU_MeTrfase"/>
</dbReference>
<dbReference type="InterPro" id="IPR004441">
    <property type="entry name" value="rRNA_MeTrfase_TrmH"/>
</dbReference>
<dbReference type="InterPro" id="IPR013123">
    <property type="entry name" value="SpoU_subst-bd"/>
</dbReference>
<evidence type="ECO:0000259" key="3">
    <source>
        <dbReference type="SMART" id="SM00967"/>
    </source>
</evidence>
<gene>
    <name evidence="4" type="ORF">UR34_C0016G0008</name>
</gene>
<organism evidence="4 5">
    <name type="scientific">candidate division WS6 bacterium GW2011_GWC1_33_20</name>
    <dbReference type="NCBI Taxonomy" id="1619089"/>
    <lineage>
        <taxon>Bacteria</taxon>
        <taxon>Candidatus Dojkabacteria</taxon>
    </lineage>
</organism>
<dbReference type="GO" id="GO:0005829">
    <property type="term" value="C:cytosol"/>
    <property type="evidence" value="ECO:0007669"/>
    <property type="project" value="TreeGrafter"/>
</dbReference>
<keyword evidence="2" id="KW-0808">Transferase</keyword>
<keyword evidence="1" id="KW-0489">Methyltransferase</keyword>
<dbReference type="PANTHER" id="PTHR46429:SF1">
    <property type="entry name" value="23S RRNA (GUANOSINE-2'-O-)-METHYLTRANSFERASE RLMB"/>
    <property type="match status" value="1"/>
</dbReference>
<dbReference type="GO" id="GO:0006396">
    <property type="term" value="P:RNA processing"/>
    <property type="evidence" value="ECO:0007669"/>
    <property type="project" value="InterPro"/>
</dbReference>
<evidence type="ECO:0000256" key="1">
    <source>
        <dbReference type="ARBA" id="ARBA00022603"/>
    </source>
</evidence>
<dbReference type="InterPro" id="IPR029064">
    <property type="entry name" value="Ribosomal_eL30-like_sf"/>
</dbReference>
<dbReference type="GO" id="GO:0003723">
    <property type="term" value="F:RNA binding"/>
    <property type="evidence" value="ECO:0007669"/>
    <property type="project" value="InterPro"/>
</dbReference>
<dbReference type="Pfam" id="PF08032">
    <property type="entry name" value="SpoU_sub_bind"/>
    <property type="match status" value="1"/>
</dbReference>
<evidence type="ECO:0000313" key="4">
    <source>
        <dbReference type="EMBL" id="KKP43459.1"/>
    </source>
</evidence>